<dbReference type="Proteomes" id="UP000239406">
    <property type="component" value="Unassembled WGS sequence"/>
</dbReference>
<organism evidence="1 2">
    <name type="scientific">Caldimonas thermodepolymerans</name>
    <dbReference type="NCBI Taxonomy" id="215580"/>
    <lineage>
        <taxon>Bacteria</taxon>
        <taxon>Pseudomonadati</taxon>
        <taxon>Pseudomonadota</taxon>
        <taxon>Betaproteobacteria</taxon>
        <taxon>Burkholderiales</taxon>
        <taxon>Sphaerotilaceae</taxon>
        <taxon>Caldimonas</taxon>
    </lineage>
</organism>
<accession>A0A2S5SZR0</accession>
<dbReference type="EMBL" id="PSNY01000039">
    <property type="protein sequence ID" value="PPE68255.1"/>
    <property type="molecule type" value="Genomic_DNA"/>
</dbReference>
<keyword evidence="2" id="KW-1185">Reference proteome</keyword>
<dbReference type="RefSeq" id="WP_104359102.1">
    <property type="nucleotide sequence ID" value="NZ_CP064338.1"/>
</dbReference>
<evidence type="ECO:0000313" key="2">
    <source>
        <dbReference type="Proteomes" id="UP000239406"/>
    </source>
</evidence>
<name>A0A2S5SZR0_9BURK</name>
<gene>
    <name evidence="1" type="ORF">C1702_18080</name>
</gene>
<proteinExistence type="predicted"/>
<comment type="caution">
    <text evidence="1">The sequence shown here is derived from an EMBL/GenBank/DDBJ whole genome shotgun (WGS) entry which is preliminary data.</text>
</comment>
<dbReference type="AlphaFoldDB" id="A0A2S5SZR0"/>
<sequence>MNFAQGMSWLQANAEYRRRFGSNVPDWVCVLEMGRKLARKLALVRATCRIGMPLAASVLVRDEANDPTSLWG</sequence>
<reference evidence="1 2" key="1">
    <citation type="submission" date="2018-02" db="EMBL/GenBank/DDBJ databases">
        <title>Reclassifiation of [Polyangium] brachysporum DSM 7029 as Guopingzhaonella breviflexa gen. nov., sp. nov., a member of the family Comamonadaceae.</title>
        <authorList>
            <person name="Tang B."/>
        </authorList>
    </citation>
    <scope>NUCLEOTIDE SEQUENCE [LARGE SCALE GENOMIC DNA]</scope>
    <source>
        <strain evidence="1 2">DSM 15344</strain>
    </source>
</reference>
<protein>
    <submittedName>
        <fullName evidence="1">Uncharacterized protein</fullName>
    </submittedName>
</protein>
<evidence type="ECO:0000313" key="1">
    <source>
        <dbReference type="EMBL" id="PPE68255.1"/>
    </source>
</evidence>